<dbReference type="OrthoDB" id="5338503at2759"/>
<comment type="caution">
    <text evidence="2">The sequence shown here is derived from an EMBL/GenBank/DDBJ whole genome shotgun (WGS) entry which is preliminary data.</text>
</comment>
<gene>
    <name evidence="2" type="ORF">DFL_006491</name>
</gene>
<dbReference type="VEuPathDB" id="FungiDB:DFL_006491"/>
<feature type="compositionally biased region" description="Low complexity" evidence="1">
    <location>
        <begin position="1"/>
        <end position="13"/>
    </location>
</feature>
<dbReference type="Proteomes" id="UP000283090">
    <property type="component" value="Unassembled WGS sequence"/>
</dbReference>
<reference evidence="2 3" key="1">
    <citation type="submission" date="2019-01" db="EMBL/GenBank/DDBJ databases">
        <title>Intercellular communication is required for trap formation in the nematode-trapping fungus Duddingtonia flagrans.</title>
        <authorList>
            <person name="Youssar L."/>
            <person name="Wernet V."/>
            <person name="Hensel N."/>
            <person name="Hildebrandt H.-G."/>
            <person name="Fischer R."/>
        </authorList>
    </citation>
    <scope>NUCLEOTIDE SEQUENCE [LARGE SCALE GENOMIC DNA]</scope>
    <source>
        <strain evidence="2 3">CBS H-5679</strain>
    </source>
</reference>
<sequence length="83" mass="8980">MVNNSSKSSEVNSAIREGQSGNPPSLSPQVGPVDSSSGRILGQDLTRQEDVRDGIRTPPAWKEAKRAANSKIITEIHRPESKK</sequence>
<evidence type="ECO:0000313" key="3">
    <source>
        <dbReference type="Proteomes" id="UP000283090"/>
    </source>
</evidence>
<feature type="compositionally biased region" description="Polar residues" evidence="1">
    <location>
        <begin position="19"/>
        <end position="38"/>
    </location>
</feature>
<keyword evidence="3" id="KW-1185">Reference proteome</keyword>
<evidence type="ECO:0000256" key="1">
    <source>
        <dbReference type="SAM" id="MobiDB-lite"/>
    </source>
</evidence>
<proteinExistence type="predicted"/>
<feature type="compositionally biased region" description="Basic and acidic residues" evidence="1">
    <location>
        <begin position="46"/>
        <end position="55"/>
    </location>
</feature>
<accession>A0A437A0I4</accession>
<dbReference type="EMBL" id="SAEB01000007">
    <property type="protein sequence ID" value="RVD84767.1"/>
    <property type="molecule type" value="Genomic_DNA"/>
</dbReference>
<dbReference type="AlphaFoldDB" id="A0A437A0I4"/>
<feature type="region of interest" description="Disordered" evidence="1">
    <location>
        <begin position="1"/>
        <end position="83"/>
    </location>
</feature>
<organism evidence="2 3">
    <name type="scientific">Arthrobotrys flagrans</name>
    <name type="common">Nematode-trapping fungus</name>
    <name type="synonym">Trichothecium flagrans</name>
    <dbReference type="NCBI Taxonomy" id="97331"/>
    <lineage>
        <taxon>Eukaryota</taxon>
        <taxon>Fungi</taxon>
        <taxon>Dikarya</taxon>
        <taxon>Ascomycota</taxon>
        <taxon>Pezizomycotina</taxon>
        <taxon>Orbiliomycetes</taxon>
        <taxon>Orbiliales</taxon>
        <taxon>Orbiliaceae</taxon>
        <taxon>Arthrobotrys</taxon>
    </lineage>
</organism>
<name>A0A437A0I4_ARTFL</name>
<dbReference type="RefSeq" id="XP_067490311.1">
    <property type="nucleotide sequence ID" value="XM_067635930.1"/>
</dbReference>
<feature type="compositionally biased region" description="Basic and acidic residues" evidence="1">
    <location>
        <begin position="74"/>
        <end position="83"/>
    </location>
</feature>
<protein>
    <submittedName>
        <fullName evidence="2">Uncharacterized protein</fullName>
    </submittedName>
</protein>
<dbReference type="GeneID" id="93588802"/>
<evidence type="ECO:0000313" key="2">
    <source>
        <dbReference type="EMBL" id="RVD84767.1"/>
    </source>
</evidence>